<evidence type="ECO:0000313" key="2">
    <source>
        <dbReference type="EMBL" id="KAJ7343151.1"/>
    </source>
</evidence>
<dbReference type="InterPro" id="IPR013154">
    <property type="entry name" value="ADH-like_N"/>
</dbReference>
<dbReference type="Pfam" id="PF08240">
    <property type="entry name" value="ADH_N"/>
    <property type="match status" value="1"/>
</dbReference>
<dbReference type="Gene3D" id="3.40.50.720">
    <property type="entry name" value="NAD(P)-binding Rossmann-like Domain"/>
    <property type="match status" value="1"/>
</dbReference>
<dbReference type="InterPro" id="IPR036291">
    <property type="entry name" value="NAD(P)-bd_dom_sf"/>
</dbReference>
<dbReference type="Proteomes" id="UP001218218">
    <property type="component" value="Unassembled WGS sequence"/>
</dbReference>
<dbReference type="CDD" id="cd08249">
    <property type="entry name" value="enoyl_reductase_like"/>
    <property type="match status" value="1"/>
</dbReference>
<dbReference type="InterPro" id="IPR020843">
    <property type="entry name" value="ER"/>
</dbReference>
<dbReference type="SUPFAM" id="SSF50129">
    <property type="entry name" value="GroES-like"/>
    <property type="match status" value="1"/>
</dbReference>
<name>A0AAD6ZWT4_9AGAR</name>
<dbReference type="SMART" id="SM00829">
    <property type="entry name" value="PKS_ER"/>
    <property type="match status" value="1"/>
</dbReference>
<evidence type="ECO:0000259" key="1">
    <source>
        <dbReference type="SMART" id="SM00829"/>
    </source>
</evidence>
<dbReference type="SUPFAM" id="SSF51735">
    <property type="entry name" value="NAD(P)-binding Rossmann-fold domains"/>
    <property type="match status" value="1"/>
</dbReference>
<proteinExistence type="predicted"/>
<dbReference type="PANTHER" id="PTHR45348">
    <property type="entry name" value="HYPOTHETICAL OXIDOREDUCTASE (EUROFUNG)"/>
    <property type="match status" value="1"/>
</dbReference>
<dbReference type="Gene3D" id="3.90.180.10">
    <property type="entry name" value="Medium-chain alcohol dehydrogenases, catalytic domain"/>
    <property type="match status" value="1"/>
</dbReference>
<reference evidence="2" key="1">
    <citation type="submission" date="2023-03" db="EMBL/GenBank/DDBJ databases">
        <title>Massive genome expansion in bonnet fungi (Mycena s.s.) driven by repeated elements and novel gene families across ecological guilds.</title>
        <authorList>
            <consortium name="Lawrence Berkeley National Laboratory"/>
            <person name="Harder C.B."/>
            <person name="Miyauchi S."/>
            <person name="Viragh M."/>
            <person name="Kuo A."/>
            <person name="Thoen E."/>
            <person name="Andreopoulos B."/>
            <person name="Lu D."/>
            <person name="Skrede I."/>
            <person name="Drula E."/>
            <person name="Henrissat B."/>
            <person name="Morin E."/>
            <person name="Kohler A."/>
            <person name="Barry K."/>
            <person name="LaButti K."/>
            <person name="Morin E."/>
            <person name="Salamov A."/>
            <person name="Lipzen A."/>
            <person name="Mereny Z."/>
            <person name="Hegedus B."/>
            <person name="Baldrian P."/>
            <person name="Stursova M."/>
            <person name="Weitz H."/>
            <person name="Taylor A."/>
            <person name="Grigoriev I.V."/>
            <person name="Nagy L.G."/>
            <person name="Martin F."/>
            <person name="Kauserud H."/>
        </authorList>
    </citation>
    <scope>NUCLEOTIDE SEQUENCE</scope>
    <source>
        <strain evidence="2">CBHHK002</strain>
    </source>
</reference>
<feature type="non-terminal residue" evidence="2">
    <location>
        <position position="370"/>
    </location>
</feature>
<dbReference type="InterPro" id="IPR011032">
    <property type="entry name" value="GroES-like_sf"/>
</dbReference>
<gene>
    <name evidence="2" type="ORF">DFH08DRAFT_1009516</name>
</gene>
<organism evidence="2 3">
    <name type="scientific">Mycena albidolilacea</name>
    <dbReference type="NCBI Taxonomy" id="1033008"/>
    <lineage>
        <taxon>Eukaryota</taxon>
        <taxon>Fungi</taxon>
        <taxon>Dikarya</taxon>
        <taxon>Basidiomycota</taxon>
        <taxon>Agaricomycotina</taxon>
        <taxon>Agaricomycetes</taxon>
        <taxon>Agaricomycetidae</taxon>
        <taxon>Agaricales</taxon>
        <taxon>Marasmiineae</taxon>
        <taxon>Mycenaceae</taxon>
        <taxon>Mycena</taxon>
    </lineage>
</organism>
<dbReference type="InterPro" id="IPR047122">
    <property type="entry name" value="Trans-enoyl_RdTase-like"/>
</dbReference>
<comment type="caution">
    <text evidence="2">The sequence shown here is derived from an EMBL/GenBank/DDBJ whole genome shotgun (WGS) entry which is preliminary data.</text>
</comment>
<sequence length="370" mass="39842">MIQGVLNFTGRSFKLQIMSQLALVYESAQKQYIQSIPIPEPLTGYIQVRIEAAAINPLDQKVHRATTIQGIDLIDQQIYDFAHRFIQKCPTVLGADAAGEVTKIGPGVTKFNVGDRVVFACTPNSPEGYQQLNTLQIPASIDYDSASSFPVAGNTAAGALYGQLKFMEPWVGGEGAYTGQKIVILGGSSSVGSYGFNLCTTIQLAALGGLEVVTTSSPAYFDHLKSLGATTVIDRSAPDVAAQILVAASGPAKYVDCISLLPTQLLGVEILEPQRKLVLVLSTQPPTTAAAEAKGVTLLGTSGPSGAYFRYSAYEPFWDSLEKYYFERGVVKFNKPTVLRGGLHAWEKGFELHRQGKVSGTKIVIRRQET</sequence>
<dbReference type="PANTHER" id="PTHR45348:SF2">
    <property type="entry name" value="ZINC-TYPE ALCOHOL DEHYDROGENASE-LIKE PROTEIN C2E1P3.01"/>
    <property type="match status" value="1"/>
</dbReference>
<dbReference type="AlphaFoldDB" id="A0AAD6ZWT4"/>
<evidence type="ECO:0000313" key="3">
    <source>
        <dbReference type="Proteomes" id="UP001218218"/>
    </source>
</evidence>
<feature type="domain" description="Enoyl reductase (ER)" evidence="1">
    <location>
        <begin position="26"/>
        <end position="365"/>
    </location>
</feature>
<dbReference type="GO" id="GO:0016651">
    <property type="term" value="F:oxidoreductase activity, acting on NAD(P)H"/>
    <property type="evidence" value="ECO:0007669"/>
    <property type="project" value="InterPro"/>
</dbReference>
<dbReference type="EMBL" id="JARIHO010000023">
    <property type="protein sequence ID" value="KAJ7343151.1"/>
    <property type="molecule type" value="Genomic_DNA"/>
</dbReference>
<accession>A0AAD6ZWT4</accession>
<keyword evidence="3" id="KW-1185">Reference proteome</keyword>
<protein>
    <submittedName>
        <fullName evidence="2">Chaperonin 10-like protein</fullName>
    </submittedName>
</protein>